<organism evidence="2 3">
    <name type="scientific">[Clostridium] polysaccharolyticum</name>
    <dbReference type="NCBI Taxonomy" id="29364"/>
    <lineage>
        <taxon>Bacteria</taxon>
        <taxon>Bacillati</taxon>
        <taxon>Bacillota</taxon>
        <taxon>Clostridia</taxon>
        <taxon>Lachnospirales</taxon>
        <taxon>Lachnospiraceae</taxon>
    </lineage>
</organism>
<dbReference type="Proteomes" id="UP000199800">
    <property type="component" value="Unassembled WGS sequence"/>
</dbReference>
<accession>A0A1I0CHZ5</accession>
<reference evidence="2 3" key="1">
    <citation type="submission" date="2016-10" db="EMBL/GenBank/DDBJ databases">
        <authorList>
            <person name="de Groot N.N."/>
        </authorList>
    </citation>
    <scope>NUCLEOTIDE SEQUENCE [LARGE SCALE GENOMIC DNA]</scope>
    <source>
        <strain evidence="2 3">DSM 1801</strain>
    </source>
</reference>
<dbReference type="AlphaFoldDB" id="A0A1I0CHZ5"/>
<dbReference type="Pfam" id="PF00563">
    <property type="entry name" value="EAL"/>
    <property type="match status" value="1"/>
</dbReference>
<dbReference type="SUPFAM" id="SSF141868">
    <property type="entry name" value="EAL domain-like"/>
    <property type="match status" value="1"/>
</dbReference>
<dbReference type="OrthoDB" id="9805474at2"/>
<gene>
    <name evidence="2" type="ORF">SAMN04487772_11022</name>
</gene>
<evidence type="ECO:0000313" key="3">
    <source>
        <dbReference type="Proteomes" id="UP000199800"/>
    </source>
</evidence>
<dbReference type="InterPro" id="IPR035919">
    <property type="entry name" value="EAL_sf"/>
</dbReference>
<dbReference type="STRING" id="29364.SAMN04487772_11022"/>
<name>A0A1I0CHZ5_9FIRM</name>
<dbReference type="PANTHER" id="PTHR33121:SF70">
    <property type="entry name" value="SIGNALING PROTEIN YKOW"/>
    <property type="match status" value="1"/>
</dbReference>
<dbReference type="SMART" id="SM00052">
    <property type="entry name" value="EAL"/>
    <property type="match status" value="1"/>
</dbReference>
<evidence type="ECO:0000259" key="1">
    <source>
        <dbReference type="PROSITE" id="PS50883"/>
    </source>
</evidence>
<dbReference type="Gene3D" id="3.20.20.450">
    <property type="entry name" value="EAL domain"/>
    <property type="match status" value="1"/>
</dbReference>
<proteinExistence type="predicted"/>
<dbReference type="EMBL" id="FOHN01000010">
    <property type="protein sequence ID" value="SET19234.1"/>
    <property type="molecule type" value="Genomic_DNA"/>
</dbReference>
<feature type="domain" description="EAL" evidence="1">
    <location>
        <begin position="11"/>
        <end position="265"/>
    </location>
</feature>
<dbReference type="PROSITE" id="PS50883">
    <property type="entry name" value="EAL"/>
    <property type="match status" value="1"/>
</dbReference>
<dbReference type="PANTHER" id="PTHR33121">
    <property type="entry name" value="CYCLIC DI-GMP PHOSPHODIESTERASE PDEF"/>
    <property type="match status" value="1"/>
</dbReference>
<dbReference type="CDD" id="cd01948">
    <property type="entry name" value="EAL"/>
    <property type="match status" value="1"/>
</dbReference>
<dbReference type="GO" id="GO:0071111">
    <property type="term" value="F:cyclic-guanylate-specific phosphodiesterase activity"/>
    <property type="evidence" value="ECO:0007669"/>
    <property type="project" value="InterPro"/>
</dbReference>
<dbReference type="RefSeq" id="WP_092477754.1">
    <property type="nucleotide sequence ID" value="NZ_FOHN01000010.1"/>
</dbReference>
<protein>
    <submittedName>
        <fullName evidence="2">EAL domain, c-di-GMP-specific phosphodiesterase class I (Or its enzymatically inactive variant)</fullName>
    </submittedName>
</protein>
<keyword evidence="3" id="KW-1185">Reference proteome</keyword>
<sequence length="535" mass="62027">MDNQKYEPMTSQQVCEEFEHAIKEKQFVAYFQPQYNHSTGMMIGAEALARWIHPERGLISPGIFIPAIEESKQIVELDFYIFEYTCAFIQKCMRDNLHIIPISSNFSRYDIFQDRFVEKLEQIRNRYGVPSKYLRVELTESVAMEREIEVNGIITKLNELGYLVEMDDFGSGFSSLNVLKDISFNIIKIDMKFMSSITQNNRAGIILNSVVRMAQWLGMPIIAEGVETKEQANFLGSIGCDYIQGYLYEKPLPEEILYGMIQDGKLGKFYSEKELIDHLDACTFWTPESLDTLIFSNYVGAAVVFEYNEGKVKITRVNKKYLKELSMNLSEKEVIEGDILDQMDEEDRKKYISTLECAIKSQDEEECETWRNIKSACCGDDRLFIRSSIRMIGKCKKNYLFYAMVRNITAEATRMSSLLKTERQFKVVSEHANIYYWEYTIATKEMRPCFRCIRDLGFPPLVANYPEPVFEWGVFPSDYADMYRDWHKQIANGVKSLEAIIPLTADRVPFFVRYTTEFDETGNPIKAYGSATMVV</sequence>
<dbReference type="InterPro" id="IPR050706">
    <property type="entry name" value="Cyclic-di-GMP_PDE-like"/>
</dbReference>
<evidence type="ECO:0000313" key="2">
    <source>
        <dbReference type="EMBL" id="SET19234.1"/>
    </source>
</evidence>
<dbReference type="InterPro" id="IPR001633">
    <property type="entry name" value="EAL_dom"/>
</dbReference>